<keyword evidence="2" id="KW-1185">Reference proteome</keyword>
<dbReference type="EMBL" id="JAOTPO010000023">
    <property type="protein sequence ID" value="MDE5415904.1"/>
    <property type="molecule type" value="Genomic_DNA"/>
</dbReference>
<comment type="caution">
    <text evidence="1">The sequence shown here is derived from an EMBL/GenBank/DDBJ whole genome shotgun (WGS) entry which is preliminary data.</text>
</comment>
<accession>A0ABT5VNP9</accession>
<dbReference type="Proteomes" id="UP001148125">
    <property type="component" value="Unassembled WGS sequence"/>
</dbReference>
<dbReference type="Pfam" id="PF04199">
    <property type="entry name" value="Cyclase"/>
    <property type="match status" value="1"/>
</dbReference>
<evidence type="ECO:0000313" key="2">
    <source>
        <dbReference type="Proteomes" id="UP001148125"/>
    </source>
</evidence>
<dbReference type="PANTHER" id="PTHR31118">
    <property type="entry name" value="CYCLASE-LIKE PROTEIN 2"/>
    <property type="match status" value="1"/>
</dbReference>
<reference evidence="1" key="1">
    <citation type="submission" date="2024-05" db="EMBL/GenBank/DDBJ databases">
        <title>Alkalihalobacillus sp. strain MEB203 novel alkaliphilic bacterium from Lonar Lake, India.</title>
        <authorList>
            <person name="Joshi A."/>
            <person name="Thite S."/>
            <person name="Mengade P."/>
        </authorList>
    </citation>
    <scope>NUCLEOTIDE SEQUENCE</scope>
    <source>
        <strain evidence="1">MEB 203</strain>
    </source>
</reference>
<evidence type="ECO:0000313" key="1">
    <source>
        <dbReference type="EMBL" id="MDE5415904.1"/>
    </source>
</evidence>
<dbReference type="SUPFAM" id="SSF102198">
    <property type="entry name" value="Putative cyclase"/>
    <property type="match status" value="1"/>
</dbReference>
<name>A0ABT5VNP9_9BACI</name>
<dbReference type="InterPro" id="IPR007325">
    <property type="entry name" value="KFase/CYL"/>
</dbReference>
<sequence>MKVIDISVPIYEGMPVYKNKPEKQPKLRTETNGYVTESRLDLDVHSGTHVDSPLHMVVDGKTFETIELEKLVGPCKVFDLTHVEDRITAADLEGLDIIENDFILFKTKNSFDEEFNFDFVFLAEDGAKLLAEIGIRGVGIDTLGIERSQEGHPTHKTLFGKDIIIIEGLQLKDVEPKGYLMVAAPLKLIGTDASPARVLLLDGVTF</sequence>
<dbReference type="RefSeq" id="WP_275120497.1">
    <property type="nucleotide sequence ID" value="NZ_JAOTPO010000023.1"/>
</dbReference>
<gene>
    <name evidence="1" type="ORF">N7Z68_21370</name>
</gene>
<dbReference type="Gene3D" id="3.50.30.50">
    <property type="entry name" value="Putative cyclase"/>
    <property type="match status" value="1"/>
</dbReference>
<protein>
    <submittedName>
        <fullName evidence="1">Cyclase family protein</fullName>
    </submittedName>
</protein>
<proteinExistence type="predicted"/>
<dbReference type="InterPro" id="IPR037175">
    <property type="entry name" value="KFase_sf"/>
</dbReference>
<organism evidence="1 2">
    <name type="scientific">Alkalihalobacterium chitinilyticum</name>
    <dbReference type="NCBI Taxonomy" id="2980103"/>
    <lineage>
        <taxon>Bacteria</taxon>
        <taxon>Bacillati</taxon>
        <taxon>Bacillota</taxon>
        <taxon>Bacilli</taxon>
        <taxon>Bacillales</taxon>
        <taxon>Bacillaceae</taxon>
        <taxon>Alkalihalobacterium</taxon>
    </lineage>
</organism>
<dbReference type="PANTHER" id="PTHR31118:SF32">
    <property type="entry name" value="KYNURENINE FORMAMIDASE"/>
    <property type="match status" value="1"/>
</dbReference>